<evidence type="ECO:0000259" key="4">
    <source>
        <dbReference type="Pfam" id="PF25396"/>
    </source>
</evidence>
<feature type="domain" description="DNA2/NAM7 helicase helicase" evidence="2">
    <location>
        <begin position="311"/>
        <end position="464"/>
    </location>
</feature>
<proteinExistence type="predicted"/>
<feature type="domain" description="DNA2/NAM7 helicase helicase" evidence="2">
    <location>
        <begin position="670"/>
        <end position="761"/>
    </location>
</feature>
<keyword evidence="1" id="KW-0175">Coiled coil</keyword>
<evidence type="ECO:0000313" key="6">
    <source>
        <dbReference type="Proteomes" id="UP001642540"/>
    </source>
</evidence>
<dbReference type="InterPro" id="IPR041677">
    <property type="entry name" value="DNA2/NAM7_AAA_11"/>
</dbReference>
<keyword evidence="6" id="KW-1185">Reference proteome</keyword>
<organism evidence="5 6">
    <name type="scientific">Orchesella dallaii</name>
    <dbReference type="NCBI Taxonomy" id="48710"/>
    <lineage>
        <taxon>Eukaryota</taxon>
        <taxon>Metazoa</taxon>
        <taxon>Ecdysozoa</taxon>
        <taxon>Arthropoda</taxon>
        <taxon>Hexapoda</taxon>
        <taxon>Collembola</taxon>
        <taxon>Entomobryomorpha</taxon>
        <taxon>Entomobryoidea</taxon>
        <taxon>Orchesellidae</taxon>
        <taxon>Orchesellinae</taxon>
        <taxon>Orchesella</taxon>
    </lineage>
</organism>
<dbReference type="EMBL" id="CAXLJM020000019">
    <property type="protein sequence ID" value="CAL8084828.1"/>
    <property type="molecule type" value="Genomic_DNA"/>
</dbReference>
<name>A0ABP1Q0W8_9HEXA</name>
<feature type="domain" description="DNA2/NAM7 helicase-like C-terminal" evidence="3">
    <location>
        <begin position="774"/>
        <end position="863"/>
    </location>
</feature>
<dbReference type="Proteomes" id="UP001642540">
    <property type="component" value="Unassembled WGS sequence"/>
</dbReference>
<dbReference type="PANTHER" id="PTHR10887:SF341">
    <property type="entry name" value="NFX1-TYPE ZINC FINGER-CONTAINING PROTEIN 1"/>
    <property type="match status" value="1"/>
</dbReference>
<dbReference type="InterPro" id="IPR057373">
    <property type="entry name" value="ZNFX1"/>
</dbReference>
<reference evidence="5 6" key="1">
    <citation type="submission" date="2024-08" db="EMBL/GenBank/DDBJ databases">
        <authorList>
            <person name="Cucini C."/>
            <person name="Frati F."/>
        </authorList>
    </citation>
    <scope>NUCLEOTIDE SEQUENCE [LARGE SCALE GENOMIC DNA]</scope>
</reference>
<gene>
    <name evidence="5" type="ORF">ODALV1_LOCUS5915</name>
</gene>
<feature type="coiled-coil region" evidence="1">
    <location>
        <begin position="665"/>
        <end position="692"/>
    </location>
</feature>
<protein>
    <recommendedName>
        <fullName evidence="7">NFX1-type zinc finger-containing protein 1</fullName>
    </recommendedName>
</protein>
<dbReference type="InterPro" id="IPR041679">
    <property type="entry name" value="DNA2/NAM7-like_C"/>
</dbReference>
<dbReference type="Gene3D" id="3.40.50.300">
    <property type="entry name" value="P-loop containing nucleotide triphosphate hydrolases"/>
    <property type="match status" value="3"/>
</dbReference>
<sequence>MSHHSRIIPTLEELLQNKRPFLRPNKIKGAYYDAEHYLDVQFRLLREDFVQPLRRGMEEFLQNKDKYLKPKAKRKRNANQQNNTSVQIYTGITYYRTESSKEEDYNCDETYLFKLPPELIKGVDWSKSKKLMTGTLVMLTADFCKTAILATTLPPPLTKTKGRSRGANVDQHSELAKGILRLKIEAGEELVEVNKPYIMLECEAYFEACRYNLDILQKISFLNEEHYNPMTKFIVNADPNVNLPTFFTDGDLLKLPIAISQPPPPVAPVRRFGKKGQTQHPTKYLEVHVTSPTPGENKDAWPFLQIKTALQLDEDQYAAYKMALTSELGIIQGPPGTGKTFIGLQIVKTLLLNKQRFGVGTVPNSPILVLCYTNHALDQFLELLVKDNASVVRVGGRSKSEVLRSCSLQQRRYIRGNGENTKVKLQMLNDVSKIEKRIHSLKMETSALEDVHGILNFEKFSLWETSLKMIPESLAALLQKEEDCTKWLGLSNAAFVSKEFQVRNVLNEWFGIGVKKQKQLKHSNNQLRPPASQNKLYFKEGLPSKCFAIASTLSAELDKLEAVDKNNYFAKEMRVEYEMFVDDVLDSMRRVEDTMWKYKNKGNLLKIICTCFHQGELELAADIHGILNEKEDVQDNYILKDGDDLSHYSPAQRWGIYCKVVQIAIKIGRKALAENEQRLKEAKHQLKMVKDEIDGDILKNADIIGMTTTGAAKHHFLLECAKPQIVVIEEAAEILEAHVITSLTQDCKHLILIGDHFQLRPSSNVYQLERKYHMNVSLFERMILNDVKICTLKTQHRMRPEISDLITGSIYETLHNHQNVFCYPSVKGVTNSLFFLCHTELESQDKELMSKSNQHEAQFIAGLSIKCRRDFRRLLPGGGCGGLCNATLPKCSHLCPQKCHGLDRLHTEFKCKEKWKCKAGNHDCESTCYVQCPPCKVPVLRQLPCKHELYLPCYENYLKRRCYVKVKKILSCGRHESDVSCFENPKIVLCKTKMDKTLECGHEKEAKCHEDILDIVCDTLVPKVFPECGHEKEVKCHEDIKDFVCDTVIQKVFPECGHTVVSLINV</sequence>
<evidence type="ECO:0000259" key="2">
    <source>
        <dbReference type="Pfam" id="PF13086"/>
    </source>
</evidence>
<evidence type="ECO:0000256" key="1">
    <source>
        <dbReference type="SAM" id="Coils"/>
    </source>
</evidence>
<dbReference type="InterPro" id="IPR045055">
    <property type="entry name" value="DNA2/NAM7-like"/>
</dbReference>
<comment type="caution">
    <text evidence="5">The sequence shown here is derived from an EMBL/GenBank/DDBJ whole genome shotgun (WGS) entry which is preliminary data.</text>
</comment>
<evidence type="ECO:0000313" key="5">
    <source>
        <dbReference type="EMBL" id="CAL8084828.1"/>
    </source>
</evidence>
<evidence type="ECO:0008006" key="7">
    <source>
        <dbReference type="Google" id="ProtNLM"/>
    </source>
</evidence>
<dbReference type="SUPFAM" id="SSF52540">
    <property type="entry name" value="P-loop containing nucleoside triphosphate hydrolases"/>
    <property type="match status" value="1"/>
</dbReference>
<accession>A0ABP1Q0W8</accession>
<feature type="domain" description="ZNFX1" evidence="4">
    <location>
        <begin position="83"/>
        <end position="203"/>
    </location>
</feature>
<evidence type="ECO:0000259" key="3">
    <source>
        <dbReference type="Pfam" id="PF13087"/>
    </source>
</evidence>
<dbReference type="Pfam" id="PF13087">
    <property type="entry name" value="AAA_12"/>
    <property type="match status" value="1"/>
</dbReference>
<dbReference type="InterPro" id="IPR027417">
    <property type="entry name" value="P-loop_NTPase"/>
</dbReference>
<dbReference type="PANTHER" id="PTHR10887">
    <property type="entry name" value="DNA2/NAM7 HELICASE FAMILY"/>
    <property type="match status" value="1"/>
</dbReference>
<dbReference type="Pfam" id="PF13086">
    <property type="entry name" value="AAA_11"/>
    <property type="match status" value="2"/>
</dbReference>
<dbReference type="Pfam" id="PF25396">
    <property type="entry name" value="ZNFX1"/>
    <property type="match status" value="1"/>
</dbReference>